<dbReference type="EMBL" id="DAAYTU010000013">
    <property type="protein sequence ID" value="HAG5770814.1"/>
    <property type="molecule type" value="Genomic_DNA"/>
</dbReference>
<name>A0A789RK04_ECOLX</name>
<comment type="caution">
    <text evidence="4">The sequence shown here is derived from an EMBL/GenBank/DDBJ whole genome shotgun (WGS) entry which is preliminary data.</text>
</comment>
<protein>
    <recommendedName>
        <fullName evidence="2">Molybdenum cofactor cytidylyltransferase</fullName>
        <ecNumber evidence="2">2.7.7.76</ecNumber>
    </recommendedName>
</protein>
<dbReference type="InterPro" id="IPR029044">
    <property type="entry name" value="Nucleotide-diphossugar_trans"/>
</dbReference>
<dbReference type="Pfam" id="PF12804">
    <property type="entry name" value="NTP_transf_3"/>
    <property type="match status" value="1"/>
</dbReference>
<keyword evidence="4" id="KW-0548">Nucleotidyltransferase</keyword>
<feature type="domain" description="MobA-like NTP transferase" evidence="3">
    <location>
        <begin position="6"/>
        <end position="144"/>
    </location>
</feature>
<dbReference type="PANTHER" id="PTHR43777:SF1">
    <property type="entry name" value="MOLYBDENUM COFACTOR CYTIDYLYLTRANSFERASE"/>
    <property type="match status" value="1"/>
</dbReference>
<reference evidence="4" key="2">
    <citation type="submission" date="2020-02" db="EMBL/GenBank/DDBJ databases">
        <authorList>
            <consortium name="NCBI Pathogen Detection Project"/>
        </authorList>
    </citation>
    <scope>NUCLEOTIDE SEQUENCE</scope>
    <source>
        <strain evidence="4">1839</strain>
    </source>
</reference>
<keyword evidence="1" id="KW-0460">Magnesium</keyword>
<evidence type="ECO:0000256" key="1">
    <source>
        <dbReference type="ARBA" id="ARBA00022842"/>
    </source>
</evidence>
<dbReference type="GO" id="GO:0032324">
    <property type="term" value="P:molybdopterin cofactor biosynthetic process"/>
    <property type="evidence" value="ECO:0007669"/>
    <property type="project" value="UniProtKB-UniRule"/>
</dbReference>
<dbReference type="AlphaFoldDB" id="A0A789RK04"/>
<evidence type="ECO:0000313" key="4">
    <source>
        <dbReference type="EMBL" id="HAG5770814.1"/>
    </source>
</evidence>
<dbReference type="CDD" id="cd04182">
    <property type="entry name" value="GT_2_like_f"/>
    <property type="match status" value="1"/>
</dbReference>
<dbReference type="Gene3D" id="3.90.550.10">
    <property type="entry name" value="Spore Coat Polysaccharide Biosynthesis Protein SpsA, Chain A"/>
    <property type="match status" value="1"/>
</dbReference>
<organism evidence="4">
    <name type="scientific">Escherichia coli</name>
    <dbReference type="NCBI Taxonomy" id="562"/>
    <lineage>
        <taxon>Bacteria</taxon>
        <taxon>Pseudomonadati</taxon>
        <taxon>Pseudomonadota</taxon>
        <taxon>Gammaproteobacteria</taxon>
        <taxon>Enterobacterales</taxon>
        <taxon>Enterobacteriaceae</taxon>
        <taxon>Escherichia</taxon>
    </lineage>
</organism>
<dbReference type="SUPFAM" id="SSF53448">
    <property type="entry name" value="Nucleotide-diphospho-sugar transferases"/>
    <property type="match status" value="1"/>
</dbReference>
<proteinExistence type="predicted"/>
<accession>A0A789RK04</accession>
<keyword evidence="4" id="KW-0808">Transferase</keyword>
<dbReference type="InterPro" id="IPR025877">
    <property type="entry name" value="MobA-like_NTP_Trfase"/>
</dbReference>
<dbReference type="NCBIfam" id="TIGR03310">
    <property type="entry name" value="matur_MocA_YgfJ"/>
    <property type="match status" value="1"/>
</dbReference>
<dbReference type="PANTHER" id="PTHR43777">
    <property type="entry name" value="MOLYBDENUM COFACTOR CYTIDYLYLTRANSFERASE"/>
    <property type="match status" value="1"/>
</dbReference>
<evidence type="ECO:0000256" key="2">
    <source>
        <dbReference type="NCBIfam" id="TIGR03310"/>
    </source>
</evidence>
<dbReference type="InterPro" id="IPR017696">
    <property type="entry name" value="Mo_hydrolase_YgfJ"/>
</dbReference>
<dbReference type="EC" id="2.7.7.76" evidence="2"/>
<sequence length="192" mass="21580">MSAIDCIITAAGLSSRMGQWKMMLPWQQGTILDASIKNALQFCSRIILVTGYRGNELHDRYTNHSNIIIIHNPDYAQGLLTSVKAAASVVQTEFCFLTHGDMPTINSDIFRKIWALRNNGAILPLHKGIPGHPILVSKSCLMQAVQRPNISNMRQSLLMGEHYSVEIENEEIILDIDTPDDFINAQERYTKI</sequence>
<dbReference type="GO" id="GO:0061602">
    <property type="term" value="F:molybdenum cofactor cytidylyltransferase activity"/>
    <property type="evidence" value="ECO:0007669"/>
    <property type="project" value="UniProtKB-EC"/>
</dbReference>
<reference evidence="4" key="1">
    <citation type="journal article" date="2018" name="Genome Biol.">
        <title>SKESA: strategic k-mer extension for scrupulous assemblies.</title>
        <authorList>
            <person name="Souvorov A."/>
            <person name="Agarwala R."/>
            <person name="Lipman D.J."/>
        </authorList>
    </citation>
    <scope>NUCLEOTIDE SEQUENCE [LARGE SCALE GENOMIC DNA]</scope>
    <source>
        <strain evidence="4">1839</strain>
    </source>
</reference>
<gene>
    <name evidence="4" type="primary">mocA</name>
    <name evidence="4" type="ORF">GGB84_002488</name>
</gene>
<evidence type="ECO:0000259" key="3">
    <source>
        <dbReference type="Pfam" id="PF12804"/>
    </source>
</evidence>